<proteinExistence type="predicted"/>
<organism evidence="5 6">
    <name type="scientific">Terrabacter carboxydivorans</name>
    <dbReference type="NCBI Taxonomy" id="619730"/>
    <lineage>
        <taxon>Bacteria</taxon>
        <taxon>Bacillati</taxon>
        <taxon>Actinomycetota</taxon>
        <taxon>Actinomycetes</taxon>
        <taxon>Micrococcales</taxon>
        <taxon>Intrasporangiaceae</taxon>
        <taxon>Terrabacter</taxon>
    </lineage>
</organism>
<protein>
    <recommendedName>
        <fullName evidence="4">Calcineurin-like phosphoesterase domain-containing protein</fullName>
    </recommendedName>
</protein>
<comment type="caution">
    <text evidence="5">The sequence shown here is derived from an EMBL/GenBank/DDBJ whole genome shotgun (WGS) entry which is preliminary data.</text>
</comment>
<dbReference type="RefSeq" id="WP_344253250.1">
    <property type="nucleotide sequence ID" value="NZ_BAAARE010000003.1"/>
</dbReference>
<reference evidence="6" key="1">
    <citation type="journal article" date="2019" name="Int. J. Syst. Evol. Microbiol.">
        <title>The Global Catalogue of Microorganisms (GCM) 10K type strain sequencing project: providing services to taxonomists for standard genome sequencing and annotation.</title>
        <authorList>
            <consortium name="The Broad Institute Genomics Platform"/>
            <consortium name="The Broad Institute Genome Sequencing Center for Infectious Disease"/>
            <person name="Wu L."/>
            <person name="Ma J."/>
        </authorList>
    </citation>
    <scope>NUCLEOTIDE SEQUENCE [LARGE SCALE GENOMIC DNA]</scope>
    <source>
        <strain evidence="6">JCM 16259</strain>
    </source>
</reference>
<evidence type="ECO:0000256" key="2">
    <source>
        <dbReference type="SAM" id="MobiDB-lite"/>
    </source>
</evidence>
<dbReference type="PROSITE" id="PS51257">
    <property type="entry name" value="PROKAR_LIPOPROTEIN"/>
    <property type="match status" value="1"/>
</dbReference>
<feature type="chain" id="PRO_5045824675" description="Calcineurin-like phosphoesterase domain-containing protein" evidence="3">
    <location>
        <begin position="23"/>
        <end position="374"/>
    </location>
</feature>
<dbReference type="InterPro" id="IPR029052">
    <property type="entry name" value="Metallo-depent_PP-like"/>
</dbReference>
<keyword evidence="1 3" id="KW-0732">Signal</keyword>
<accession>A0ABP5Y200</accession>
<feature type="compositionally biased region" description="Low complexity" evidence="2">
    <location>
        <begin position="25"/>
        <end position="60"/>
    </location>
</feature>
<dbReference type="Proteomes" id="UP001500730">
    <property type="component" value="Unassembled WGS sequence"/>
</dbReference>
<evidence type="ECO:0000313" key="6">
    <source>
        <dbReference type="Proteomes" id="UP001500730"/>
    </source>
</evidence>
<dbReference type="SUPFAM" id="SSF56300">
    <property type="entry name" value="Metallo-dependent phosphatases"/>
    <property type="match status" value="1"/>
</dbReference>
<name>A0ABP5Y200_9MICO</name>
<evidence type="ECO:0000259" key="4">
    <source>
        <dbReference type="Pfam" id="PF00149"/>
    </source>
</evidence>
<feature type="region of interest" description="Disordered" evidence="2">
    <location>
        <begin position="25"/>
        <end position="64"/>
    </location>
</feature>
<evidence type="ECO:0000313" key="5">
    <source>
        <dbReference type="EMBL" id="GAA2473348.1"/>
    </source>
</evidence>
<feature type="domain" description="Calcineurin-like phosphoesterase" evidence="4">
    <location>
        <begin position="92"/>
        <end position="260"/>
    </location>
</feature>
<dbReference type="Gene3D" id="3.60.21.10">
    <property type="match status" value="1"/>
</dbReference>
<evidence type="ECO:0000256" key="3">
    <source>
        <dbReference type="SAM" id="SignalP"/>
    </source>
</evidence>
<dbReference type="InterPro" id="IPR039331">
    <property type="entry name" value="PAPs-like"/>
</dbReference>
<dbReference type="PANTHER" id="PTHR22953:SF153">
    <property type="entry name" value="PURPLE ACID PHOSPHATASE"/>
    <property type="match status" value="1"/>
</dbReference>
<keyword evidence="6" id="KW-1185">Reference proteome</keyword>
<gene>
    <name evidence="5" type="ORF">GCM10009858_08340</name>
</gene>
<sequence length="374" mass="37970">MSRRIGVAPALAALLLAGCVAPGVGTGPSPASSTSSSGPTSSSGSTSPPGSSTPSLTLPTKAPGSVHLTAAGDYGADPVRAAGVLSALGRAGQDAHLALGDLSYGAAGGERAWCDFVAARVRPGLPFELVSGNHESDGENGSIDAFASCLPNRLPGLVGTYGREYYVDLPQRAPVVRVLMISPALTFPDGVWDYAAGSEHYAWTERAIDGARAAKIPWVVVGMHKPCLSLGQYACDIGPDLLHLLVSKRVDLVLSGHEHLYQRTAQLGEGAQCTRVATGSFRAGCVVDRSDSPAAGAGTVFVTAGTGGAVLRPISTTDPEAGYFASTAGSGTEPAAYGYLDLRATTHDLHVSLVRSADGSAADAFVLTRGASPG</sequence>
<evidence type="ECO:0000256" key="1">
    <source>
        <dbReference type="ARBA" id="ARBA00022729"/>
    </source>
</evidence>
<feature type="signal peptide" evidence="3">
    <location>
        <begin position="1"/>
        <end position="22"/>
    </location>
</feature>
<dbReference type="InterPro" id="IPR004843">
    <property type="entry name" value="Calcineurin-like_PHP"/>
</dbReference>
<dbReference type="Pfam" id="PF00149">
    <property type="entry name" value="Metallophos"/>
    <property type="match status" value="1"/>
</dbReference>
<dbReference type="PANTHER" id="PTHR22953">
    <property type="entry name" value="ACID PHOSPHATASE RELATED"/>
    <property type="match status" value="1"/>
</dbReference>
<dbReference type="EMBL" id="BAAARE010000003">
    <property type="protein sequence ID" value="GAA2473348.1"/>
    <property type="molecule type" value="Genomic_DNA"/>
</dbReference>